<accession>A0A068NVW8</accession>
<reference evidence="1 2" key="1">
    <citation type="journal article" date="2014" name="PLoS ONE">
        <title>The first complete genome sequence of the class fimbriimonadia in the phylum armatimonadetes.</title>
        <authorList>
            <person name="Hu Z.Y."/>
            <person name="Wang Y.Z."/>
            <person name="Im W.T."/>
            <person name="Wang S.Y."/>
            <person name="Zhao G.P."/>
            <person name="Zheng H.J."/>
            <person name="Quan Z.X."/>
        </authorList>
    </citation>
    <scope>NUCLEOTIDE SEQUENCE [LARGE SCALE GENOMIC DNA]</scope>
    <source>
        <strain evidence="1">Gsoil 348</strain>
    </source>
</reference>
<dbReference type="RefSeq" id="WP_025228594.1">
    <property type="nucleotide sequence ID" value="NZ_CP007139.1"/>
</dbReference>
<dbReference type="OrthoDB" id="9784220at2"/>
<dbReference type="AlphaFoldDB" id="A0A068NVW8"/>
<keyword evidence="2" id="KW-1185">Reference proteome</keyword>
<evidence type="ECO:0000313" key="2">
    <source>
        <dbReference type="Proteomes" id="UP000027982"/>
    </source>
</evidence>
<proteinExistence type="predicted"/>
<protein>
    <submittedName>
        <fullName evidence="1">Uncharacterized protein</fullName>
    </submittedName>
</protein>
<sequence length="224" mass="24915">MFFCLRIDLDYVPWDTPDATEFGHGEPAALLRILDLARYTGFKFHFFVSNRVLRAFPANAEAALNDGHDLDWLCKHPEAAEARFHDARALFSMIGHVPVGMAVRGAWPANGEEFDGIEQLAFLSAAPGLVPKGLKLFPVETRAAREATRAGMSARAWTDVTKTQLREAASRNFGLTLIVRPQVLARFDPKLSHLKEILDFARALDLPVQTLRDSLRSESSSTKP</sequence>
<evidence type="ECO:0000313" key="1">
    <source>
        <dbReference type="EMBL" id="AIE87507.1"/>
    </source>
</evidence>
<dbReference type="Proteomes" id="UP000027982">
    <property type="component" value="Chromosome"/>
</dbReference>
<dbReference type="EMBL" id="CP007139">
    <property type="protein sequence ID" value="AIE87507.1"/>
    <property type="molecule type" value="Genomic_DNA"/>
</dbReference>
<organism evidence="1 2">
    <name type="scientific">Fimbriimonas ginsengisoli Gsoil 348</name>
    <dbReference type="NCBI Taxonomy" id="661478"/>
    <lineage>
        <taxon>Bacteria</taxon>
        <taxon>Bacillati</taxon>
        <taxon>Armatimonadota</taxon>
        <taxon>Fimbriimonadia</taxon>
        <taxon>Fimbriimonadales</taxon>
        <taxon>Fimbriimonadaceae</taxon>
        <taxon>Fimbriimonas</taxon>
    </lineage>
</organism>
<name>A0A068NVW8_FIMGI</name>
<dbReference type="HOGENOM" id="CLU_1233518_0_0_0"/>
<dbReference type="STRING" id="661478.OP10G_4139"/>
<gene>
    <name evidence="1" type="ORF">OP10G_4139</name>
</gene>
<dbReference type="KEGG" id="fgi:OP10G_4139"/>